<keyword evidence="2" id="KW-1185">Reference proteome</keyword>
<organism evidence="1 2">
    <name type="scientific">Lecanicillium saksenae</name>
    <dbReference type="NCBI Taxonomy" id="468837"/>
    <lineage>
        <taxon>Eukaryota</taxon>
        <taxon>Fungi</taxon>
        <taxon>Dikarya</taxon>
        <taxon>Ascomycota</taxon>
        <taxon>Pezizomycotina</taxon>
        <taxon>Sordariomycetes</taxon>
        <taxon>Hypocreomycetidae</taxon>
        <taxon>Hypocreales</taxon>
        <taxon>Cordycipitaceae</taxon>
        <taxon>Lecanicillium</taxon>
    </lineage>
</organism>
<reference evidence="1" key="1">
    <citation type="submission" date="2022-07" db="EMBL/GenBank/DDBJ databases">
        <title>Genome Sequence of Lecanicillium saksenae.</title>
        <authorList>
            <person name="Buettner E."/>
        </authorList>
    </citation>
    <scope>NUCLEOTIDE SEQUENCE</scope>
    <source>
        <strain evidence="1">VT-O1</strain>
    </source>
</reference>
<sequence length="119" mass="13352">MSSSSGRRSFLSALCSTSTAVRNRFSDIRASSWSGTARRSSSSLSVCSRSSYDSDVSDSFLSSGSVEQRLDVALASDSLRARTRRCEPWMLLWILWNVPIDELKPWWCSCTVFFSESCR</sequence>
<proteinExistence type="predicted"/>
<gene>
    <name evidence="1" type="ORF">NLG97_g10855</name>
</gene>
<protein>
    <submittedName>
        <fullName evidence="1">Uncharacterized protein</fullName>
    </submittedName>
</protein>
<dbReference type="EMBL" id="JANAKD010002992">
    <property type="protein sequence ID" value="KAJ3472601.1"/>
    <property type="molecule type" value="Genomic_DNA"/>
</dbReference>
<comment type="caution">
    <text evidence="1">The sequence shown here is derived from an EMBL/GenBank/DDBJ whole genome shotgun (WGS) entry which is preliminary data.</text>
</comment>
<name>A0ACC1QFV4_9HYPO</name>
<evidence type="ECO:0000313" key="1">
    <source>
        <dbReference type="EMBL" id="KAJ3472601.1"/>
    </source>
</evidence>
<evidence type="ECO:0000313" key="2">
    <source>
        <dbReference type="Proteomes" id="UP001148737"/>
    </source>
</evidence>
<accession>A0ACC1QFV4</accession>
<dbReference type="Proteomes" id="UP001148737">
    <property type="component" value="Unassembled WGS sequence"/>
</dbReference>